<evidence type="ECO:0000313" key="12">
    <source>
        <dbReference type="EMBL" id="MDO6421285.1"/>
    </source>
</evidence>
<dbReference type="GO" id="GO:0008758">
    <property type="term" value="F:UDP-2,3-diacylglucosamine hydrolase activity"/>
    <property type="evidence" value="ECO:0007669"/>
    <property type="project" value="UniProtKB-UniRule"/>
</dbReference>
<evidence type="ECO:0000259" key="11">
    <source>
        <dbReference type="Pfam" id="PF00149"/>
    </source>
</evidence>
<dbReference type="GO" id="GO:0019897">
    <property type="term" value="C:extrinsic component of plasma membrane"/>
    <property type="evidence" value="ECO:0007669"/>
    <property type="project" value="UniProtKB-UniRule"/>
</dbReference>
<evidence type="ECO:0000256" key="9">
    <source>
        <dbReference type="ARBA" id="ARBA00023211"/>
    </source>
</evidence>
<dbReference type="PANTHER" id="PTHR34990:SF1">
    <property type="entry name" value="UDP-2,3-DIACYLGLUCOSAMINE HYDROLASE"/>
    <property type="match status" value="1"/>
</dbReference>
<keyword evidence="2 10" id="KW-0444">Lipid biosynthesis</keyword>
<comment type="similarity">
    <text evidence="10">Belongs to the LpxH family.</text>
</comment>
<feature type="binding site" evidence="10">
    <location>
        <position position="79"/>
    </location>
    <ligand>
        <name>Mn(2+)</name>
        <dbReference type="ChEBI" id="CHEBI:29035"/>
        <label>2</label>
    </ligand>
</feature>
<dbReference type="GO" id="GO:0005737">
    <property type="term" value="C:cytoplasm"/>
    <property type="evidence" value="ECO:0007669"/>
    <property type="project" value="InterPro"/>
</dbReference>
<feature type="binding site" evidence="10">
    <location>
        <position position="123"/>
    </location>
    <ligand>
        <name>substrate</name>
    </ligand>
</feature>
<dbReference type="GO" id="GO:0030145">
    <property type="term" value="F:manganese ion binding"/>
    <property type="evidence" value="ECO:0007669"/>
    <property type="project" value="UniProtKB-UniRule"/>
</dbReference>
<dbReference type="HAMAP" id="MF_00575">
    <property type="entry name" value="LpxH"/>
    <property type="match status" value="1"/>
</dbReference>
<keyword evidence="3 10" id="KW-0997">Cell inner membrane</keyword>
<accession>A0AAW7X1G0</accession>
<dbReference type="InterPro" id="IPR029052">
    <property type="entry name" value="Metallo-depent_PP-like"/>
</dbReference>
<dbReference type="RefSeq" id="WP_303490625.1">
    <property type="nucleotide sequence ID" value="NZ_JAUOPB010000001.1"/>
</dbReference>
<feature type="binding site" evidence="10">
    <location>
        <position position="41"/>
    </location>
    <ligand>
        <name>Mn(2+)</name>
        <dbReference type="ChEBI" id="CHEBI:29035"/>
        <label>2</label>
    </ligand>
</feature>
<dbReference type="SUPFAM" id="SSF56300">
    <property type="entry name" value="Metallo-dependent phosphatases"/>
    <property type="match status" value="1"/>
</dbReference>
<organism evidence="12 13">
    <name type="scientific">Saccharophagus degradans</name>
    <dbReference type="NCBI Taxonomy" id="86304"/>
    <lineage>
        <taxon>Bacteria</taxon>
        <taxon>Pseudomonadati</taxon>
        <taxon>Pseudomonadota</taxon>
        <taxon>Gammaproteobacteria</taxon>
        <taxon>Cellvibrionales</taxon>
        <taxon>Cellvibrionaceae</taxon>
        <taxon>Saccharophagus</taxon>
    </lineage>
</organism>
<dbReference type="InterPro" id="IPR004843">
    <property type="entry name" value="Calcineurin-like_PHP"/>
</dbReference>
<comment type="caution">
    <text evidence="12">The sequence shown here is derived from an EMBL/GenBank/DDBJ whole genome shotgun (WGS) entry which is preliminary data.</text>
</comment>
<comment type="catalytic activity">
    <reaction evidence="10">
        <text>UDP-2-N,3-O-bis[(3R)-3-hydroxytetradecanoyl]-alpha-D-glucosamine + H2O = 2-N,3-O-bis[(3R)-3-hydroxytetradecanoyl]-alpha-D-glucosaminyl 1-phosphate + UMP + 2 H(+)</text>
        <dbReference type="Rhea" id="RHEA:25213"/>
        <dbReference type="ChEBI" id="CHEBI:15377"/>
        <dbReference type="ChEBI" id="CHEBI:15378"/>
        <dbReference type="ChEBI" id="CHEBI:57865"/>
        <dbReference type="ChEBI" id="CHEBI:57957"/>
        <dbReference type="ChEBI" id="CHEBI:78847"/>
        <dbReference type="EC" id="3.6.1.54"/>
    </reaction>
</comment>
<proteinExistence type="inferred from homology"/>
<feature type="binding site" evidence="10">
    <location>
        <position position="161"/>
    </location>
    <ligand>
        <name>substrate</name>
    </ligand>
</feature>
<feature type="binding site" evidence="10">
    <location>
        <position position="10"/>
    </location>
    <ligand>
        <name>Mn(2+)</name>
        <dbReference type="ChEBI" id="CHEBI:29035"/>
        <label>1</label>
    </ligand>
</feature>
<evidence type="ECO:0000256" key="7">
    <source>
        <dbReference type="ARBA" id="ARBA00023098"/>
    </source>
</evidence>
<keyword evidence="1 10" id="KW-1003">Cell membrane</keyword>
<reference evidence="12" key="1">
    <citation type="submission" date="2023-07" db="EMBL/GenBank/DDBJ databases">
        <title>Genome content predicts the carbon catabolic preferences of heterotrophic bacteria.</title>
        <authorList>
            <person name="Gralka M."/>
        </authorList>
    </citation>
    <scope>NUCLEOTIDE SEQUENCE</scope>
    <source>
        <strain evidence="12">I3M17_2</strain>
    </source>
</reference>
<dbReference type="CDD" id="cd07398">
    <property type="entry name" value="MPP_YbbF-LpxH"/>
    <property type="match status" value="1"/>
</dbReference>
<dbReference type="NCBIfam" id="NF003743">
    <property type="entry name" value="PRK05340.1"/>
    <property type="match status" value="1"/>
</dbReference>
<evidence type="ECO:0000313" key="13">
    <source>
        <dbReference type="Proteomes" id="UP001169760"/>
    </source>
</evidence>
<keyword evidence="8 10" id="KW-0472">Membrane</keyword>
<protein>
    <recommendedName>
        <fullName evidence="10">UDP-2,3-diacylglucosamine hydrolase</fullName>
        <ecNumber evidence="10">3.6.1.54</ecNumber>
    </recommendedName>
    <alternativeName>
        <fullName evidence="10">UDP-2,3-diacylglucosamine diphosphatase</fullName>
    </alternativeName>
</protein>
<dbReference type="AlphaFoldDB" id="A0AAW7X1G0"/>
<dbReference type="InterPro" id="IPR010138">
    <property type="entry name" value="UDP-diacylglucosamine_Hdrlase"/>
</dbReference>
<dbReference type="Proteomes" id="UP001169760">
    <property type="component" value="Unassembled WGS sequence"/>
</dbReference>
<feature type="binding site" evidence="10">
    <location>
        <position position="196"/>
    </location>
    <ligand>
        <name>substrate</name>
    </ligand>
</feature>
<feature type="binding site" evidence="10">
    <location>
        <position position="8"/>
    </location>
    <ligand>
        <name>Mn(2+)</name>
        <dbReference type="ChEBI" id="CHEBI:29035"/>
        <label>1</label>
    </ligand>
</feature>
<evidence type="ECO:0000256" key="4">
    <source>
        <dbReference type="ARBA" id="ARBA00022556"/>
    </source>
</evidence>
<feature type="domain" description="Calcineurin-like phosphoesterase" evidence="11">
    <location>
        <begin position="4"/>
        <end position="200"/>
    </location>
</feature>
<dbReference type="Gene3D" id="3.60.21.10">
    <property type="match status" value="1"/>
</dbReference>
<evidence type="ECO:0000256" key="3">
    <source>
        <dbReference type="ARBA" id="ARBA00022519"/>
    </source>
</evidence>
<gene>
    <name evidence="10" type="primary">lpxH</name>
    <name evidence="12" type="ORF">Q4521_02250</name>
</gene>
<feature type="binding site" evidence="10">
    <location>
        <begin position="79"/>
        <end position="80"/>
    </location>
    <ligand>
        <name>substrate</name>
    </ligand>
</feature>
<keyword evidence="5 10" id="KW-0479">Metal-binding</keyword>
<feature type="binding site" evidence="10">
    <location>
        <position position="198"/>
    </location>
    <ligand>
        <name>Mn(2+)</name>
        <dbReference type="ChEBI" id="CHEBI:29035"/>
        <label>1</label>
    </ligand>
</feature>
<comment type="pathway">
    <text evidence="10">Glycolipid biosynthesis; lipid IV(A) biosynthesis; lipid IV(A) from (3R)-3-hydroxytetradecanoyl-[acyl-carrier-protein] and UDP-N-acetyl-alpha-D-glucosamine: step 4/6.</text>
</comment>
<dbReference type="PANTHER" id="PTHR34990">
    <property type="entry name" value="UDP-2,3-DIACYLGLUCOSAMINE HYDROLASE-RELATED"/>
    <property type="match status" value="1"/>
</dbReference>
<comment type="function">
    <text evidence="10">Hydrolyzes the pyrophosphate bond of UDP-2,3-diacylglucosamine to yield 2,3-diacylglucosamine 1-phosphate (lipid X) and UMP by catalyzing the attack of water at the alpha-P atom. Involved in the biosynthesis of lipid A, a phosphorylated glycolipid that anchors the lipopolysaccharide to the outer membrane of the cell.</text>
</comment>
<evidence type="ECO:0000256" key="1">
    <source>
        <dbReference type="ARBA" id="ARBA00022475"/>
    </source>
</evidence>
<evidence type="ECO:0000256" key="10">
    <source>
        <dbReference type="HAMAP-Rule" id="MF_00575"/>
    </source>
</evidence>
<sequence length="241" mass="27441">MARYFISDLHLQPSRMDLAKGYYDFCEQHLSQGDELYILGDFFDAWIGDDEDGDFYKDVIQQLAALKGRGVRTYFMHGNRDFLVGDKFTELTGATLLEENCTITLTDGRTALLLHGDSLCTDDIEYMAFRQQVRNPAWQAQILALPLEHRRAMAADLRAKSKSMNSNKAEDIMDVAETSVNAAFEKANTSLMIHGHTHRPNRHKHTSSLGVCERIVLGDWEQTGWYLKDDNSTVELVEFPL</sequence>
<keyword evidence="9 10" id="KW-0464">Manganese</keyword>
<evidence type="ECO:0000256" key="8">
    <source>
        <dbReference type="ARBA" id="ARBA00023136"/>
    </source>
</evidence>
<dbReference type="InterPro" id="IPR043461">
    <property type="entry name" value="LpxH-like"/>
</dbReference>
<feature type="binding site" evidence="10">
    <location>
        <position position="165"/>
    </location>
    <ligand>
        <name>substrate</name>
    </ligand>
</feature>
<keyword evidence="6 10" id="KW-0378">Hydrolase</keyword>
<dbReference type="EC" id="3.6.1.54" evidence="10"/>
<name>A0AAW7X1G0_9GAMM</name>
<dbReference type="GO" id="GO:0009245">
    <property type="term" value="P:lipid A biosynthetic process"/>
    <property type="evidence" value="ECO:0007669"/>
    <property type="project" value="UniProtKB-UniRule"/>
</dbReference>
<feature type="binding site" evidence="10">
    <location>
        <position position="168"/>
    </location>
    <ligand>
        <name>substrate</name>
    </ligand>
</feature>
<comment type="subcellular location">
    <subcellularLocation>
        <location evidence="10">Cell inner membrane</location>
        <topology evidence="10">Peripheral membrane protein</topology>
        <orientation evidence="10">Cytoplasmic side</orientation>
    </subcellularLocation>
</comment>
<dbReference type="Pfam" id="PF00149">
    <property type="entry name" value="Metallophos"/>
    <property type="match status" value="1"/>
</dbReference>
<keyword evidence="4 10" id="KW-0441">Lipid A biosynthesis</keyword>
<feature type="binding site" evidence="10">
    <location>
        <position position="41"/>
    </location>
    <ligand>
        <name>Mn(2+)</name>
        <dbReference type="ChEBI" id="CHEBI:29035"/>
        <label>1</label>
    </ligand>
</feature>
<evidence type="ECO:0000256" key="2">
    <source>
        <dbReference type="ARBA" id="ARBA00022516"/>
    </source>
</evidence>
<comment type="cofactor">
    <cofactor evidence="10">
        <name>Mn(2+)</name>
        <dbReference type="ChEBI" id="CHEBI:29035"/>
    </cofactor>
    <text evidence="10">Binds 2 Mn(2+) ions per subunit in a binuclear metal center.</text>
</comment>
<feature type="binding site" evidence="10">
    <location>
        <position position="196"/>
    </location>
    <ligand>
        <name>Mn(2+)</name>
        <dbReference type="ChEBI" id="CHEBI:29035"/>
        <label>2</label>
    </ligand>
</feature>
<feature type="binding site" evidence="10">
    <location>
        <position position="115"/>
    </location>
    <ligand>
        <name>Mn(2+)</name>
        <dbReference type="ChEBI" id="CHEBI:29035"/>
        <label>2</label>
    </ligand>
</feature>
<keyword evidence="7 10" id="KW-0443">Lipid metabolism</keyword>
<evidence type="ECO:0000256" key="6">
    <source>
        <dbReference type="ARBA" id="ARBA00022801"/>
    </source>
</evidence>
<evidence type="ECO:0000256" key="5">
    <source>
        <dbReference type="ARBA" id="ARBA00022723"/>
    </source>
</evidence>
<dbReference type="EMBL" id="JAUOPB010000001">
    <property type="protein sequence ID" value="MDO6421285.1"/>
    <property type="molecule type" value="Genomic_DNA"/>
</dbReference>
<dbReference type="NCBIfam" id="TIGR01854">
    <property type="entry name" value="lipid_A_lpxH"/>
    <property type="match status" value="1"/>
</dbReference>